<evidence type="ECO:0000313" key="3">
    <source>
        <dbReference type="Proteomes" id="UP000799770"/>
    </source>
</evidence>
<evidence type="ECO:0000256" key="1">
    <source>
        <dbReference type="SAM" id="MobiDB-lite"/>
    </source>
</evidence>
<dbReference type="AlphaFoldDB" id="A0A6A5ZNN1"/>
<protein>
    <submittedName>
        <fullName evidence="2">Uncharacterized protein</fullName>
    </submittedName>
</protein>
<proteinExistence type="predicted"/>
<dbReference type="OrthoDB" id="3786824at2759"/>
<gene>
    <name evidence="2" type="ORF">BDV96DRAFT_209037</name>
</gene>
<feature type="compositionally biased region" description="Polar residues" evidence="1">
    <location>
        <begin position="290"/>
        <end position="300"/>
    </location>
</feature>
<feature type="region of interest" description="Disordered" evidence="1">
    <location>
        <begin position="271"/>
        <end position="336"/>
    </location>
</feature>
<dbReference type="EMBL" id="ML977312">
    <property type="protein sequence ID" value="KAF2121290.1"/>
    <property type="molecule type" value="Genomic_DNA"/>
</dbReference>
<feature type="region of interest" description="Disordered" evidence="1">
    <location>
        <begin position="177"/>
        <end position="247"/>
    </location>
</feature>
<reference evidence="2" key="1">
    <citation type="journal article" date="2020" name="Stud. Mycol.">
        <title>101 Dothideomycetes genomes: a test case for predicting lifestyles and emergence of pathogens.</title>
        <authorList>
            <person name="Haridas S."/>
            <person name="Albert R."/>
            <person name="Binder M."/>
            <person name="Bloem J."/>
            <person name="Labutti K."/>
            <person name="Salamov A."/>
            <person name="Andreopoulos B."/>
            <person name="Baker S."/>
            <person name="Barry K."/>
            <person name="Bills G."/>
            <person name="Bluhm B."/>
            <person name="Cannon C."/>
            <person name="Castanera R."/>
            <person name="Culley D."/>
            <person name="Daum C."/>
            <person name="Ezra D."/>
            <person name="Gonzalez J."/>
            <person name="Henrissat B."/>
            <person name="Kuo A."/>
            <person name="Liang C."/>
            <person name="Lipzen A."/>
            <person name="Lutzoni F."/>
            <person name="Magnuson J."/>
            <person name="Mondo S."/>
            <person name="Nolan M."/>
            <person name="Ohm R."/>
            <person name="Pangilinan J."/>
            <person name="Park H.-J."/>
            <person name="Ramirez L."/>
            <person name="Alfaro M."/>
            <person name="Sun H."/>
            <person name="Tritt A."/>
            <person name="Yoshinaga Y."/>
            <person name="Zwiers L.-H."/>
            <person name="Turgeon B."/>
            <person name="Goodwin S."/>
            <person name="Spatafora J."/>
            <person name="Crous P."/>
            <person name="Grigoriev I."/>
        </authorList>
    </citation>
    <scope>NUCLEOTIDE SEQUENCE</scope>
    <source>
        <strain evidence="2">CBS 627.86</strain>
    </source>
</reference>
<organism evidence="2 3">
    <name type="scientific">Lophiotrema nucula</name>
    <dbReference type="NCBI Taxonomy" id="690887"/>
    <lineage>
        <taxon>Eukaryota</taxon>
        <taxon>Fungi</taxon>
        <taxon>Dikarya</taxon>
        <taxon>Ascomycota</taxon>
        <taxon>Pezizomycotina</taxon>
        <taxon>Dothideomycetes</taxon>
        <taxon>Pleosporomycetidae</taxon>
        <taxon>Pleosporales</taxon>
        <taxon>Lophiotremataceae</taxon>
        <taxon>Lophiotrema</taxon>
    </lineage>
</organism>
<sequence>MDPSVVDVPTLRSILGVLQDSSFPPDQGMAGWITESYFDPPLADDDLTLTVKTKQDFTKLYEAYKRVRDLTNKTQEKWPFFRENGKAIGRGEAKAMTAATPEVEAQISTIAPEFVTEEAEVLQEAAPAYPPANAAPVQEATPEPKVVAPSLSPSEASSTARRALLAVESELVITNLDSRPSSRASRTTPAPAASKRNKRRVELSESAPPPRKRTKKEPLTPAPSRRSSRNKPNRETPEPVKAGGLESAASIKDLEHQPAASFEAVIEASAENAPAQPYQPSQPEPDVHQQIISPQTTPDPTSEIVLPTLELGAGAPKTQASKEPQEIVPKVSREATPSVHRQQEIVPKSSPHKVSEIEELSDISVSALRPTIDIVTVARIQTGEGVVNVELGPGNWGGNVDLILEYLSWKKDYGNADVGFDVFCNITRFARSK</sequence>
<feature type="compositionally biased region" description="Low complexity" evidence="1">
    <location>
        <begin position="178"/>
        <end position="194"/>
    </location>
</feature>
<feature type="region of interest" description="Disordered" evidence="1">
    <location>
        <begin position="132"/>
        <end position="154"/>
    </location>
</feature>
<keyword evidence="3" id="KW-1185">Reference proteome</keyword>
<dbReference type="Proteomes" id="UP000799770">
    <property type="component" value="Unassembled WGS sequence"/>
</dbReference>
<name>A0A6A5ZNN1_9PLEO</name>
<accession>A0A6A5ZNN1</accession>
<evidence type="ECO:0000313" key="2">
    <source>
        <dbReference type="EMBL" id="KAF2121290.1"/>
    </source>
</evidence>